<protein>
    <recommendedName>
        <fullName evidence="3">Sulfotransferase domain-containing protein</fullName>
    </recommendedName>
</protein>
<dbReference type="OrthoDB" id="205623at2759"/>
<sequence length="308" mass="36570">MSVPFEINDVPEELNKELLAAFTGEREGFLHVGPKKYLLASAYRNQAAGFYNMEVRPDDLWIVTFPRSGTTWTQEMMWLINNNFDYEKALNTNLMARFPFIDLSTITCEAFKREIIKKNEMDQKGEEEYRGRYLPGYNTVKDMKSPRHLKSHLPLSLLSPKLLDTCKVVYVARNPKDVAVSLFYQNRLLRDIGFEKDFDAFWDLFQRDLVLWAPFWSHVEEAWEKRSHPNLFFLFYEEMKKDLQGVVHRMAEFLNKEVPDKEMDKLVDHLSIESKIGGWRKEFSPELNAKADEWIREHEKFTDLRFEM</sequence>
<dbReference type="Pfam" id="PF00685">
    <property type="entry name" value="Sulfotransfer_1"/>
    <property type="match status" value="1"/>
</dbReference>
<proteinExistence type="inferred from homology"/>
<evidence type="ECO:0000259" key="3">
    <source>
        <dbReference type="Pfam" id="PF00685"/>
    </source>
</evidence>
<dbReference type="InterPro" id="IPR000863">
    <property type="entry name" value="Sulfotransferase_dom"/>
</dbReference>
<comment type="caution">
    <text evidence="4">The sequence shown here is derived from an EMBL/GenBank/DDBJ whole genome shotgun (WGS) entry which is preliminary data.</text>
</comment>
<reference evidence="4" key="2">
    <citation type="submission" date="2017-10" db="EMBL/GenBank/DDBJ databases">
        <title>Ladona fulva Genome sequencing and assembly.</title>
        <authorList>
            <person name="Murali S."/>
            <person name="Richards S."/>
            <person name="Bandaranaike D."/>
            <person name="Bellair M."/>
            <person name="Blankenburg K."/>
            <person name="Chao H."/>
            <person name="Dinh H."/>
            <person name="Doddapaneni H."/>
            <person name="Dugan-Rocha S."/>
            <person name="Elkadiri S."/>
            <person name="Gnanaolivu R."/>
            <person name="Hernandez B."/>
            <person name="Skinner E."/>
            <person name="Javaid M."/>
            <person name="Lee S."/>
            <person name="Li M."/>
            <person name="Ming W."/>
            <person name="Munidasa M."/>
            <person name="Muniz J."/>
            <person name="Nguyen L."/>
            <person name="Hughes D."/>
            <person name="Osuji N."/>
            <person name="Pu L.-L."/>
            <person name="Puazo M."/>
            <person name="Qu C."/>
            <person name="Quiroz J."/>
            <person name="Raj R."/>
            <person name="Weissenberger G."/>
            <person name="Xin Y."/>
            <person name="Zou X."/>
            <person name="Han Y."/>
            <person name="Worley K."/>
            <person name="Muzny D."/>
            <person name="Gibbs R."/>
        </authorList>
    </citation>
    <scope>NUCLEOTIDE SEQUENCE</scope>
    <source>
        <strain evidence="4">Sampled in the wild</strain>
    </source>
</reference>
<evidence type="ECO:0000313" key="4">
    <source>
        <dbReference type="EMBL" id="KAG8233858.1"/>
    </source>
</evidence>
<dbReference type="SUPFAM" id="SSF52540">
    <property type="entry name" value="P-loop containing nucleoside triphosphate hydrolases"/>
    <property type="match status" value="1"/>
</dbReference>
<dbReference type="GO" id="GO:0008146">
    <property type="term" value="F:sulfotransferase activity"/>
    <property type="evidence" value="ECO:0007669"/>
    <property type="project" value="InterPro"/>
</dbReference>
<comment type="similarity">
    <text evidence="1">Belongs to the sulfotransferase 1 family.</text>
</comment>
<dbReference type="InterPro" id="IPR027417">
    <property type="entry name" value="P-loop_NTPase"/>
</dbReference>
<dbReference type="AlphaFoldDB" id="A0A8K0KGF4"/>
<evidence type="ECO:0000256" key="1">
    <source>
        <dbReference type="ARBA" id="ARBA00005771"/>
    </source>
</evidence>
<keyword evidence="2" id="KW-0808">Transferase</keyword>
<evidence type="ECO:0000256" key="2">
    <source>
        <dbReference type="ARBA" id="ARBA00022679"/>
    </source>
</evidence>
<organism evidence="4 5">
    <name type="scientific">Ladona fulva</name>
    <name type="common">Scarce chaser dragonfly</name>
    <name type="synonym">Libellula fulva</name>
    <dbReference type="NCBI Taxonomy" id="123851"/>
    <lineage>
        <taxon>Eukaryota</taxon>
        <taxon>Metazoa</taxon>
        <taxon>Ecdysozoa</taxon>
        <taxon>Arthropoda</taxon>
        <taxon>Hexapoda</taxon>
        <taxon>Insecta</taxon>
        <taxon>Pterygota</taxon>
        <taxon>Palaeoptera</taxon>
        <taxon>Odonata</taxon>
        <taxon>Epiprocta</taxon>
        <taxon>Anisoptera</taxon>
        <taxon>Libelluloidea</taxon>
        <taxon>Libellulidae</taxon>
        <taxon>Ladona</taxon>
    </lineage>
</organism>
<dbReference type="EMBL" id="KZ308748">
    <property type="protein sequence ID" value="KAG8233858.1"/>
    <property type="molecule type" value="Genomic_DNA"/>
</dbReference>
<evidence type="ECO:0000313" key="5">
    <source>
        <dbReference type="Proteomes" id="UP000792457"/>
    </source>
</evidence>
<dbReference type="Gene3D" id="3.40.50.300">
    <property type="entry name" value="P-loop containing nucleotide triphosphate hydrolases"/>
    <property type="match status" value="1"/>
</dbReference>
<gene>
    <name evidence="4" type="ORF">J437_LFUL006881</name>
</gene>
<dbReference type="Proteomes" id="UP000792457">
    <property type="component" value="Unassembled WGS sequence"/>
</dbReference>
<dbReference type="PANTHER" id="PTHR11783">
    <property type="entry name" value="SULFOTRANSFERASE SULT"/>
    <property type="match status" value="1"/>
</dbReference>
<accession>A0A8K0KGF4</accession>
<keyword evidence="5" id="KW-1185">Reference proteome</keyword>
<name>A0A8K0KGF4_LADFU</name>
<reference evidence="4" key="1">
    <citation type="submission" date="2013-04" db="EMBL/GenBank/DDBJ databases">
        <authorList>
            <person name="Qu J."/>
            <person name="Murali S.C."/>
            <person name="Bandaranaike D."/>
            <person name="Bellair M."/>
            <person name="Blankenburg K."/>
            <person name="Chao H."/>
            <person name="Dinh H."/>
            <person name="Doddapaneni H."/>
            <person name="Downs B."/>
            <person name="Dugan-Rocha S."/>
            <person name="Elkadiri S."/>
            <person name="Gnanaolivu R.D."/>
            <person name="Hernandez B."/>
            <person name="Javaid M."/>
            <person name="Jayaseelan J.C."/>
            <person name="Lee S."/>
            <person name="Li M."/>
            <person name="Ming W."/>
            <person name="Munidasa M."/>
            <person name="Muniz J."/>
            <person name="Nguyen L."/>
            <person name="Ongeri F."/>
            <person name="Osuji N."/>
            <person name="Pu L.-L."/>
            <person name="Puazo M."/>
            <person name="Qu C."/>
            <person name="Quiroz J."/>
            <person name="Raj R."/>
            <person name="Weissenberger G."/>
            <person name="Xin Y."/>
            <person name="Zou X."/>
            <person name="Han Y."/>
            <person name="Richards S."/>
            <person name="Worley K."/>
            <person name="Muzny D."/>
            <person name="Gibbs R."/>
        </authorList>
    </citation>
    <scope>NUCLEOTIDE SEQUENCE</scope>
    <source>
        <strain evidence="4">Sampled in the wild</strain>
    </source>
</reference>
<feature type="domain" description="Sulfotransferase" evidence="3">
    <location>
        <begin position="57"/>
        <end position="274"/>
    </location>
</feature>